<sequence>MVIGYLIGVVAVGFILRYLIHEYYPVACVEIQESWFGLIERGKKINIAIRGDANDCKSWDQRRVYFYMTWVNAKGRTSRGVYVKILRVKRYKNLYEYISDELWEKVSPYLASYDETVKEHKEFFDESRPIDCVEFEVKN</sequence>
<accession>A0A3G5A4W9</accession>
<organism evidence="1">
    <name type="scientific">Harvfovirus sp</name>
    <dbReference type="NCBI Taxonomy" id="2487768"/>
    <lineage>
        <taxon>Viruses</taxon>
        <taxon>Varidnaviria</taxon>
        <taxon>Bamfordvirae</taxon>
        <taxon>Nucleocytoviricota</taxon>
        <taxon>Megaviricetes</taxon>
        <taxon>Imitervirales</taxon>
        <taxon>Mimiviridae</taxon>
        <taxon>Klosneuvirinae</taxon>
    </lineage>
</organism>
<gene>
    <name evidence="1" type="ORF">Harvfovirus2_49</name>
</gene>
<dbReference type="Gene3D" id="2.30.130.30">
    <property type="entry name" value="Hypothetical protein"/>
    <property type="match status" value="1"/>
</dbReference>
<evidence type="ECO:0000313" key="1">
    <source>
        <dbReference type="EMBL" id="AYV80519.1"/>
    </source>
</evidence>
<reference evidence="1" key="1">
    <citation type="submission" date="2018-10" db="EMBL/GenBank/DDBJ databases">
        <title>Hidden diversity of soil giant viruses.</title>
        <authorList>
            <person name="Schulz F."/>
            <person name="Alteio L."/>
            <person name="Goudeau D."/>
            <person name="Ryan E.M."/>
            <person name="Malmstrom R.R."/>
            <person name="Blanchard J."/>
            <person name="Woyke T."/>
        </authorList>
    </citation>
    <scope>NUCLEOTIDE SEQUENCE</scope>
    <source>
        <strain evidence="1">HAV1</strain>
    </source>
</reference>
<name>A0A3G5A4W9_9VIRU</name>
<protein>
    <submittedName>
        <fullName evidence="1">Uncharacterized protein</fullName>
    </submittedName>
</protein>
<proteinExistence type="predicted"/>
<dbReference type="EMBL" id="MK072244">
    <property type="protein sequence ID" value="AYV80519.1"/>
    <property type="molecule type" value="Genomic_DNA"/>
</dbReference>